<gene>
    <name evidence="1" type="ORF">H1Bulk28FD676_000002</name>
</gene>
<organism evidence="1">
    <name type="scientific">Riboviria sp</name>
    <dbReference type="NCBI Taxonomy" id="2585031"/>
    <lineage>
        <taxon>Viruses</taxon>
        <taxon>Riboviria</taxon>
    </lineage>
</organism>
<accession>A0A514D680</accession>
<evidence type="ECO:0000313" key="1">
    <source>
        <dbReference type="EMBL" id="QDH89131.1"/>
    </source>
</evidence>
<name>A0A514D680_9VIRU</name>
<dbReference type="EMBL" id="MN034624">
    <property type="protein sequence ID" value="QDH89131.1"/>
    <property type="molecule type" value="Genomic_DNA"/>
</dbReference>
<protein>
    <submittedName>
        <fullName evidence="1">Uncharacterized protein</fullName>
    </submittedName>
</protein>
<reference evidence="1" key="1">
    <citation type="submission" date="2019-05" db="EMBL/GenBank/DDBJ databases">
        <title>Metatranscriptomic reconstruction reveals RNA viruses with the potential to shape carbon cycling in soil.</title>
        <authorList>
            <person name="Starr E.P."/>
            <person name="Nuccio E."/>
            <person name="Pett-Ridge J."/>
            <person name="Banfield J.F."/>
            <person name="Firestone M.K."/>
        </authorList>
    </citation>
    <scope>NUCLEOTIDE SEQUENCE</scope>
    <source>
        <strain evidence="1">H1_Bulk_28_FD_scaffold_676</strain>
    </source>
</reference>
<sequence length="236" mass="25425">MRVGFFPRRDTAPEAQPTVVHPLQLVNWHQADAGAAVASLSKALQVKVDPAIRKVAEAPAGARLRQRARWVLGLNPDKQRLWLGTLLSGRWTPDLTAEFAHPAASGLVAARRGGVKFLGGGTVQIPVGEGETKDLAYVNAVVGTTCFRLFPELLARLSAYATLRARDAALVGALRARALDWCKKAGLSYEWVADTVGPSVALAYLPSEQEKVAESLLADIPTRTPLESAGWWTTKL</sequence>
<proteinExistence type="predicted"/>